<dbReference type="AlphaFoldDB" id="A0A4R0YUB1"/>
<dbReference type="Proteomes" id="UP000291822">
    <property type="component" value="Unassembled WGS sequence"/>
</dbReference>
<reference evidence="1 2" key="1">
    <citation type="submission" date="2019-02" db="EMBL/GenBank/DDBJ databases">
        <title>Dyella amyloliquefaciens sp. nov., isolated from forest soil.</title>
        <authorList>
            <person name="Gao Z.-H."/>
            <person name="Qiu L.-H."/>
        </authorList>
    </citation>
    <scope>NUCLEOTIDE SEQUENCE [LARGE SCALE GENOMIC DNA]</scope>
    <source>
        <strain evidence="1 2">KACC 12747</strain>
    </source>
</reference>
<comment type="caution">
    <text evidence="1">The sequence shown here is derived from an EMBL/GenBank/DDBJ whole genome shotgun (WGS) entry which is preliminary data.</text>
</comment>
<proteinExistence type="predicted"/>
<accession>A0A4R0YUB1</accession>
<dbReference type="EMBL" id="SJTG01000001">
    <property type="protein sequence ID" value="TCI12872.1"/>
    <property type="molecule type" value="Genomic_DNA"/>
</dbReference>
<name>A0A4R0YUB1_9GAMM</name>
<protein>
    <submittedName>
        <fullName evidence="1">Phosphoglycerate mutase</fullName>
    </submittedName>
</protein>
<sequence length="306" mass="34248">MSAVDGRPPLTWWLPSLQRFDIRSPVRAWLRRADRLADGAVGYIDGLRAAFPLEGELPAAALTRELLAGDAGTDVWLSADPAWIQPDINGARLLACGRLGLTMDDALALAEALYPTFAEVGMALEVTSPDRWHVRVDADDVPAFAAPEQALGEDLYMHLPQGPQGRRWRALITEVQVVLHQHPLNEQRRERGMPPVNSLWLWGGGVLPPRVRTSFEGVVTDDVLMRALAQRAGVSAMAWKDADVERLQTGWLMDLQGLPWQDIETNWLSRIEASGRRQPVKVHFASGEIWLRKPWHQLRFWRGSAT</sequence>
<gene>
    <name evidence="1" type="ORF">EZM97_06005</name>
</gene>
<dbReference type="RefSeq" id="WP_131150349.1">
    <property type="nucleotide sequence ID" value="NZ_SJTG01000001.1"/>
</dbReference>
<evidence type="ECO:0000313" key="2">
    <source>
        <dbReference type="Proteomes" id="UP000291822"/>
    </source>
</evidence>
<keyword evidence="2" id="KW-1185">Reference proteome</keyword>
<evidence type="ECO:0000313" key="1">
    <source>
        <dbReference type="EMBL" id="TCI12872.1"/>
    </source>
</evidence>
<organism evidence="1 2">
    <name type="scientific">Dyella soli</name>
    <dbReference type="NCBI Taxonomy" id="522319"/>
    <lineage>
        <taxon>Bacteria</taxon>
        <taxon>Pseudomonadati</taxon>
        <taxon>Pseudomonadota</taxon>
        <taxon>Gammaproteobacteria</taxon>
        <taxon>Lysobacterales</taxon>
        <taxon>Rhodanobacteraceae</taxon>
        <taxon>Dyella</taxon>
    </lineage>
</organism>